<comment type="caution">
    <text evidence="1">The sequence shown here is derived from an EMBL/GenBank/DDBJ whole genome shotgun (WGS) entry which is preliminary data.</text>
</comment>
<evidence type="ECO:0008006" key="3">
    <source>
        <dbReference type="Google" id="ProtNLM"/>
    </source>
</evidence>
<sequence length="81" mass="8642">MSTDRPPVPLLAVKHAIPPVRAAVVPRDRLESRLDTAAKLTVVAAPAGWGKTSLVSRWAATAGTPVAWVSLDESDDEPVRF</sequence>
<reference evidence="1" key="1">
    <citation type="submission" date="2021-01" db="EMBL/GenBank/DDBJ databases">
        <title>Whole genome shotgun sequence of Actinoplanes tereljensis NBRC 105297.</title>
        <authorList>
            <person name="Komaki H."/>
            <person name="Tamura T."/>
        </authorList>
    </citation>
    <scope>NUCLEOTIDE SEQUENCE</scope>
    <source>
        <strain evidence="1">NBRC 105297</strain>
    </source>
</reference>
<dbReference type="SUPFAM" id="SSF52540">
    <property type="entry name" value="P-loop containing nucleoside triphosphate hydrolases"/>
    <property type="match status" value="1"/>
</dbReference>
<name>A0A919TUF7_9ACTN</name>
<protein>
    <recommendedName>
        <fullName evidence="3">LuxR family transcriptional regulator</fullName>
    </recommendedName>
</protein>
<keyword evidence="2" id="KW-1185">Reference proteome</keyword>
<dbReference type="AlphaFoldDB" id="A0A919TUF7"/>
<dbReference type="InterPro" id="IPR027417">
    <property type="entry name" value="P-loop_NTPase"/>
</dbReference>
<dbReference type="EMBL" id="BOMY01000023">
    <property type="protein sequence ID" value="GIF20932.1"/>
    <property type="molecule type" value="Genomic_DNA"/>
</dbReference>
<organism evidence="1 2">
    <name type="scientific">Paractinoplanes tereljensis</name>
    <dbReference type="NCBI Taxonomy" id="571912"/>
    <lineage>
        <taxon>Bacteria</taxon>
        <taxon>Bacillati</taxon>
        <taxon>Actinomycetota</taxon>
        <taxon>Actinomycetes</taxon>
        <taxon>Micromonosporales</taxon>
        <taxon>Micromonosporaceae</taxon>
        <taxon>Paractinoplanes</taxon>
    </lineage>
</organism>
<dbReference type="RefSeq" id="WP_203807053.1">
    <property type="nucleotide sequence ID" value="NZ_BOMY01000023.1"/>
</dbReference>
<evidence type="ECO:0000313" key="2">
    <source>
        <dbReference type="Proteomes" id="UP000623608"/>
    </source>
</evidence>
<accession>A0A919TUF7</accession>
<evidence type="ECO:0000313" key="1">
    <source>
        <dbReference type="EMBL" id="GIF20932.1"/>
    </source>
</evidence>
<proteinExistence type="predicted"/>
<dbReference type="Proteomes" id="UP000623608">
    <property type="component" value="Unassembled WGS sequence"/>
</dbReference>
<gene>
    <name evidence="1" type="ORF">Ate02nite_36620</name>
</gene>